<evidence type="ECO:0000256" key="2">
    <source>
        <dbReference type="SAM" id="Phobius"/>
    </source>
</evidence>
<evidence type="ECO:0000313" key="5">
    <source>
        <dbReference type="Proteomes" id="UP000228947"/>
    </source>
</evidence>
<dbReference type="Proteomes" id="UP000229681">
    <property type="component" value="Unassembled WGS sequence"/>
</dbReference>
<feature type="compositionally biased region" description="Basic and acidic residues" evidence="1">
    <location>
        <begin position="1"/>
        <end position="14"/>
    </location>
</feature>
<dbReference type="AlphaFoldDB" id="A0A2M8PXX4"/>
<gene>
    <name evidence="3" type="ORF">CUN49_09170</name>
    <name evidence="4" type="ORF">CUN50_04350</name>
</gene>
<accession>A0A2M8PDT0</accession>
<protein>
    <submittedName>
        <fullName evidence="4">Uncharacterized protein</fullName>
    </submittedName>
</protein>
<dbReference type="EMBL" id="PGTM01000119">
    <property type="protein sequence ID" value="PJF35705.1"/>
    <property type="molecule type" value="Genomic_DNA"/>
</dbReference>
<sequence>MSGPRYQKEPRRLTTEQPNAAERPSARRIARAWRDIRDAKGARATLIKIALVLTLGWLLANAIQQLVILAIVLGALWLILDVVRRNILR</sequence>
<evidence type="ECO:0000313" key="4">
    <source>
        <dbReference type="EMBL" id="PJF42390.1"/>
    </source>
</evidence>
<organism evidence="4 5">
    <name type="scientific">Candidatus Thermofonsia Clade 1 bacterium</name>
    <dbReference type="NCBI Taxonomy" id="2364210"/>
    <lineage>
        <taxon>Bacteria</taxon>
        <taxon>Bacillati</taxon>
        <taxon>Chloroflexota</taxon>
        <taxon>Candidatus Thermofontia</taxon>
        <taxon>Candidatus Thermofonsia Clade 1</taxon>
    </lineage>
</organism>
<comment type="caution">
    <text evidence="4">The sequence shown here is derived from an EMBL/GenBank/DDBJ whole genome shotgun (WGS) entry which is preliminary data.</text>
</comment>
<accession>A0A2M8PXX4</accession>
<keyword evidence="2" id="KW-0812">Transmembrane</keyword>
<feature type="region of interest" description="Disordered" evidence="1">
    <location>
        <begin position="1"/>
        <end position="26"/>
    </location>
</feature>
<dbReference type="Proteomes" id="UP000228947">
    <property type="component" value="Unassembled WGS sequence"/>
</dbReference>
<evidence type="ECO:0000256" key="1">
    <source>
        <dbReference type="SAM" id="MobiDB-lite"/>
    </source>
</evidence>
<keyword evidence="2" id="KW-1133">Transmembrane helix</keyword>
<keyword evidence="2" id="KW-0472">Membrane</keyword>
<evidence type="ECO:0000313" key="3">
    <source>
        <dbReference type="EMBL" id="PJF35705.1"/>
    </source>
</evidence>
<name>A0A2M8PXX4_9CHLR</name>
<evidence type="ECO:0000313" key="6">
    <source>
        <dbReference type="Proteomes" id="UP000229681"/>
    </source>
</evidence>
<dbReference type="EMBL" id="PGTL01000019">
    <property type="protein sequence ID" value="PJF42390.1"/>
    <property type="molecule type" value="Genomic_DNA"/>
</dbReference>
<feature type="transmembrane region" description="Helical" evidence="2">
    <location>
        <begin position="66"/>
        <end position="83"/>
    </location>
</feature>
<proteinExistence type="predicted"/>
<reference evidence="5 6" key="1">
    <citation type="submission" date="2017-11" db="EMBL/GenBank/DDBJ databases">
        <title>Evolution of Phototrophy in the Chloroflexi Phylum Driven by Horizontal Gene Transfer.</title>
        <authorList>
            <person name="Ward L.M."/>
            <person name="Hemp J."/>
            <person name="Shih P.M."/>
            <person name="Mcglynn S.E."/>
            <person name="Fischer W."/>
        </authorList>
    </citation>
    <scope>NUCLEOTIDE SEQUENCE [LARGE SCALE GENOMIC DNA]</scope>
    <source>
        <strain evidence="4">CP1_1M</strain>
        <strain evidence="3">JP3_13</strain>
    </source>
</reference>